<evidence type="ECO:0000313" key="2">
    <source>
        <dbReference type="Proteomes" id="UP000246569"/>
    </source>
</evidence>
<dbReference type="Proteomes" id="UP000246569">
    <property type="component" value="Unassembled WGS sequence"/>
</dbReference>
<dbReference type="AlphaFoldDB" id="A0A317MZ82"/>
<comment type="caution">
    <text evidence="1">The sequence shown here is derived from an EMBL/GenBank/DDBJ whole genome shotgun (WGS) entry which is preliminary data.</text>
</comment>
<dbReference type="RefSeq" id="WP_110018780.1">
    <property type="nucleotide sequence ID" value="NZ_QGTJ01000006.1"/>
</dbReference>
<proteinExistence type="predicted"/>
<keyword evidence="2" id="KW-1185">Reference proteome</keyword>
<dbReference type="EMBL" id="QGTJ01000006">
    <property type="protein sequence ID" value="PWV61102.1"/>
    <property type="molecule type" value="Genomic_DNA"/>
</dbReference>
<organism evidence="1 2">
    <name type="scientific">Plasticicumulans acidivorans</name>
    <dbReference type="NCBI Taxonomy" id="886464"/>
    <lineage>
        <taxon>Bacteria</taxon>
        <taxon>Pseudomonadati</taxon>
        <taxon>Pseudomonadota</taxon>
        <taxon>Gammaproteobacteria</taxon>
        <taxon>Candidatus Competibacteraceae</taxon>
        <taxon>Plasticicumulans</taxon>
    </lineage>
</organism>
<gene>
    <name evidence="1" type="ORF">C7443_106116</name>
</gene>
<accession>A0A317MZ82</accession>
<dbReference type="OrthoDB" id="7821613at2"/>
<name>A0A317MZ82_9GAMM</name>
<reference evidence="1 2" key="1">
    <citation type="submission" date="2018-05" db="EMBL/GenBank/DDBJ databases">
        <title>Genomic Encyclopedia of Type Strains, Phase IV (KMG-IV): sequencing the most valuable type-strain genomes for metagenomic binning, comparative biology and taxonomic classification.</title>
        <authorList>
            <person name="Goeker M."/>
        </authorList>
    </citation>
    <scope>NUCLEOTIDE SEQUENCE [LARGE SCALE GENOMIC DNA]</scope>
    <source>
        <strain evidence="1 2">DSM 23606</strain>
    </source>
</reference>
<evidence type="ECO:0000313" key="1">
    <source>
        <dbReference type="EMBL" id="PWV61102.1"/>
    </source>
</evidence>
<protein>
    <submittedName>
        <fullName evidence="1">Uncharacterized protein</fullName>
    </submittedName>
</protein>
<sequence>MPLLSAQAGKKLVETLTGPDGELLYHASYDVAPDNQLTLSSETWHQDELRQLNRQVQTGTLALGAENNALAAAKLVWDIIKDNKAVGKSADAKSSVLSAAATDPLDYENARDGVSGTYTWEVNDALTIFGKINYVTIKVRAEGKYAATPVAGSKAPAGHYLPDVYVNVTQCTVNFPCSASGSANLSNPANIGRGEVDTEIRVHAKLTASWLLQHFGITVGFRATGSGGFRLLGRE</sequence>